<dbReference type="InterPro" id="IPR036397">
    <property type="entry name" value="RNaseH_sf"/>
</dbReference>
<organism evidence="2 3">
    <name type="scientific">Pseudoalteromonas lipolytica</name>
    <dbReference type="NCBI Taxonomy" id="570156"/>
    <lineage>
        <taxon>Bacteria</taxon>
        <taxon>Pseudomonadati</taxon>
        <taxon>Pseudomonadota</taxon>
        <taxon>Gammaproteobacteria</taxon>
        <taxon>Alteromonadales</taxon>
        <taxon>Pseudoalteromonadaceae</taxon>
        <taxon>Pseudoalteromonas</taxon>
    </lineage>
</organism>
<accession>A0AAD0S115</accession>
<dbReference type="GO" id="GO:0003676">
    <property type="term" value="F:nucleic acid binding"/>
    <property type="evidence" value="ECO:0007669"/>
    <property type="project" value="InterPro"/>
</dbReference>
<proteinExistence type="predicted"/>
<gene>
    <name evidence="2" type="ORF">D0907_11980</name>
</gene>
<feature type="compositionally biased region" description="Acidic residues" evidence="1">
    <location>
        <begin position="725"/>
        <end position="734"/>
    </location>
</feature>
<dbReference type="RefSeq" id="WP_118844548.1">
    <property type="nucleotide sequence ID" value="NZ_CP032090.1"/>
</dbReference>
<dbReference type="AlphaFoldDB" id="A0AAD0S115"/>
<dbReference type="EMBL" id="CP032090">
    <property type="protein sequence ID" value="AXV65937.1"/>
    <property type="molecule type" value="Genomic_DNA"/>
</dbReference>
<evidence type="ECO:0000256" key="1">
    <source>
        <dbReference type="SAM" id="MobiDB-lite"/>
    </source>
</evidence>
<dbReference type="Proteomes" id="UP000264605">
    <property type="component" value="Chromosome"/>
</dbReference>
<dbReference type="KEGG" id="pdj:D0907_11980"/>
<protein>
    <recommendedName>
        <fullName evidence="4">Integrase catalytic domain-containing protein</fullName>
    </recommendedName>
</protein>
<reference evidence="2 3" key="1">
    <citation type="submission" date="2018-08" db="EMBL/GenBank/DDBJ databases">
        <title>Draft genome sequence of Pseudoalteromonas donghaensis HJ51.</title>
        <authorList>
            <person name="Oh J."/>
            <person name="Roh D."/>
        </authorList>
    </citation>
    <scope>NUCLEOTIDE SEQUENCE [LARGE SCALE GENOMIC DNA]</scope>
    <source>
        <strain evidence="2 3">HJ51</strain>
    </source>
</reference>
<name>A0AAD0S115_9GAMM</name>
<evidence type="ECO:0008006" key="4">
    <source>
        <dbReference type="Google" id="ProtNLM"/>
    </source>
</evidence>
<evidence type="ECO:0000313" key="3">
    <source>
        <dbReference type="Proteomes" id="UP000264605"/>
    </source>
</evidence>
<dbReference type="Gene3D" id="3.30.420.10">
    <property type="entry name" value="Ribonuclease H-like superfamily/Ribonuclease H"/>
    <property type="match status" value="1"/>
</dbReference>
<sequence>MFAANDILQLTQAGVEKYKSKFAVDDEFLVSKVIQETDEYSEYFIITNLSLMKRKKEPQKPLALTRNPAHKYFKQSLDEDGCALFYLYDALSRLSDEQLKSEHPKWLKKRDIRWSLMTPFQSDKAVLEYLLGQSGRAIAQHAIDLNVNEKAIRRPLNYYISFGFRKNALLPIDYAKIGSKGLRDGMKKTGPKPKNSPELATRMTQPDDILKVQRLALRNCVDKKDGKFCLKHLHTLFLKEYCSTKRIVKRGNETHFELVIDVSKRINAQQFNRLFNKAFDSKQQQVLKIGKSAYQNNRKDKTGNAAEGIERAGQLCESDSTELTVYVAYPLNIEKREAVGKVYICIVVCVKTQLVMGYSLNFGAPQWMSVAEALINCVQNKQVYAEQYNVQLDDGDWPCQHFPEELRVDNGGENTPTQFMSVLNDELGISCVDYCPPARGAAKGTVENILRIIQSFISNVTGSVEKGRDAGLPHPSQRAIFQIDDIHRFIIRAISIHNSMHARDRLLTVEMATDDVTPTPSAMWSHLMNDEFLGRPKISQKRLPELMYSLMPKQVATVARTEVKLNGLGYHSKWAEAQGWFTKAVGGHFKVDVISFGGSVDVIYFKDELGELQPLTLKDEYESFIGMTAQQAQFRLDEIKSHRKVLEYKKENALVNFEHEIEQVQEYRLKNDFKDAPPNTQKTIQSGIAERKAIMIEDEQRQKAEKQKALMQLKDAEQTTQYTDLNDDDYEGVY</sequence>
<feature type="region of interest" description="Disordered" evidence="1">
    <location>
        <begin position="715"/>
        <end position="734"/>
    </location>
</feature>
<evidence type="ECO:0000313" key="2">
    <source>
        <dbReference type="EMBL" id="AXV65937.1"/>
    </source>
</evidence>
<dbReference type="GeneID" id="99506185"/>